<gene>
    <name evidence="5" type="ORF">GCM10009744_39330</name>
</gene>
<dbReference type="SMART" id="SM00345">
    <property type="entry name" value="HTH_GNTR"/>
    <property type="match status" value="1"/>
</dbReference>
<evidence type="ECO:0000256" key="1">
    <source>
        <dbReference type="ARBA" id="ARBA00023015"/>
    </source>
</evidence>
<keyword evidence="6" id="KW-1185">Reference proteome</keyword>
<sequence length="226" mass="24897">MNRVTSNSVLVGDSHLPLRDVVAAELRRLILDGSLEPGERLVEDRLAQLLGVSRNPIREAMRVLEAEGFLDVVSRRGAFVAKLSGRQADDLFHVRLALEPLGARLAASAEERETSLLARAWAILDLVNSSGPEEDLDTLSTLHTELHSLIFEMTRNDYLIAIAIPMVKRGQWLLRQAAPLQNPDAWAEHHGLIAAIEAGDADLAEAAARHHVLNVRSTIRPRLDQA</sequence>
<evidence type="ECO:0000256" key="2">
    <source>
        <dbReference type="ARBA" id="ARBA00023125"/>
    </source>
</evidence>
<evidence type="ECO:0000256" key="3">
    <source>
        <dbReference type="ARBA" id="ARBA00023163"/>
    </source>
</evidence>
<dbReference type="InterPro" id="IPR008920">
    <property type="entry name" value="TF_FadR/GntR_C"/>
</dbReference>
<keyword evidence="1" id="KW-0805">Transcription regulation</keyword>
<accession>A0ABN2FH01</accession>
<proteinExistence type="predicted"/>
<dbReference type="SUPFAM" id="SSF48008">
    <property type="entry name" value="GntR ligand-binding domain-like"/>
    <property type="match status" value="1"/>
</dbReference>
<organism evidence="5 6">
    <name type="scientific">Kribbella alba</name>
    <dbReference type="NCBI Taxonomy" id="190197"/>
    <lineage>
        <taxon>Bacteria</taxon>
        <taxon>Bacillati</taxon>
        <taxon>Actinomycetota</taxon>
        <taxon>Actinomycetes</taxon>
        <taxon>Propionibacteriales</taxon>
        <taxon>Kribbellaceae</taxon>
        <taxon>Kribbella</taxon>
    </lineage>
</organism>
<dbReference type="PANTHER" id="PTHR43537:SF24">
    <property type="entry name" value="GLUCONATE OPERON TRANSCRIPTIONAL REPRESSOR"/>
    <property type="match status" value="1"/>
</dbReference>
<dbReference type="SUPFAM" id="SSF46785">
    <property type="entry name" value="Winged helix' DNA-binding domain"/>
    <property type="match status" value="1"/>
</dbReference>
<name>A0ABN2FH01_9ACTN</name>
<dbReference type="CDD" id="cd07377">
    <property type="entry name" value="WHTH_GntR"/>
    <property type="match status" value="1"/>
</dbReference>
<dbReference type="InterPro" id="IPR011711">
    <property type="entry name" value="GntR_C"/>
</dbReference>
<keyword evidence="3" id="KW-0804">Transcription</keyword>
<dbReference type="Gene3D" id="1.20.120.530">
    <property type="entry name" value="GntR ligand-binding domain-like"/>
    <property type="match status" value="1"/>
</dbReference>
<dbReference type="PANTHER" id="PTHR43537">
    <property type="entry name" value="TRANSCRIPTIONAL REGULATOR, GNTR FAMILY"/>
    <property type="match status" value="1"/>
</dbReference>
<dbReference type="PRINTS" id="PR00035">
    <property type="entry name" value="HTHGNTR"/>
</dbReference>
<comment type="caution">
    <text evidence="5">The sequence shown here is derived from an EMBL/GenBank/DDBJ whole genome shotgun (WGS) entry which is preliminary data.</text>
</comment>
<feature type="domain" description="HTH gntR-type" evidence="4">
    <location>
        <begin position="16"/>
        <end position="83"/>
    </location>
</feature>
<dbReference type="InterPro" id="IPR036390">
    <property type="entry name" value="WH_DNA-bd_sf"/>
</dbReference>
<dbReference type="InterPro" id="IPR036388">
    <property type="entry name" value="WH-like_DNA-bd_sf"/>
</dbReference>
<dbReference type="SMART" id="SM00895">
    <property type="entry name" value="FCD"/>
    <property type="match status" value="1"/>
</dbReference>
<dbReference type="Proteomes" id="UP001501319">
    <property type="component" value="Unassembled WGS sequence"/>
</dbReference>
<dbReference type="PROSITE" id="PS50949">
    <property type="entry name" value="HTH_GNTR"/>
    <property type="match status" value="1"/>
</dbReference>
<dbReference type="Pfam" id="PF07729">
    <property type="entry name" value="FCD"/>
    <property type="match status" value="1"/>
</dbReference>
<dbReference type="InterPro" id="IPR000524">
    <property type="entry name" value="Tscrpt_reg_HTH_GntR"/>
</dbReference>
<evidence type="ECO:0000313" key="6">
    <source>
        <dbReference type="Proteomes" id="UP001501319"/>
    </source>
</evidence>
<evidence type="ECO:0000313" key="5">
    <source>
        <dbReference type="EMBL" id="GAA1644788.1"/>
    </source>
</evidence>
<evidence type="ECO:0000259" key="4">
    <source>
        <dbReference type="PROSITE" id="PS50949"/>
    </source>
</evidence>
<reference evidence="5 6" key="1">
    <citation type="journal article" date="2019" name="Int. J. Syst. Evol. Microbiol.">
        <title>The Global Catalogue of Microorganisms (GCM) 10K type strain sequencing project: providing services to taxonomists for standard genome sequencing and annotation.</title>
        <authorList>
            <consortium name="The Broad Institute Genomics Platform"/>
            <consortium name="The Broad Institute Genome Sequencing Center for Infectious Disease"/>
            <person name="Wu L."/>
            <person name="Ma J."/>
        </authorList>
    </citation>
    <scope>NUCLEOTIDE SEQUENCE [LARGE SCALE GENOMIC DNA]</scope>
    <source>
        <strain evidence="5 6">JCM 14306</strain>
    </source>
</reference>
<keyword evidence="2" id="KW-0238">DNA-binding</keyword>
<dbReference type="Gene3D" id="1.10.10.10">
    <property type="entry name" value="Winged helix-like DNA-binding domain superfamily/Winged helix DNA-binding domain"/>
    <property type="match status" value="1"/>
</dbReference>
<dbReference type="Pfam" id="PF00392">
    <property type="entry name" value="GntR"/>
    <property type="match status" value="1"/>
</dbReference>
<dbReference type="EMBL" id="BAAANE010000007">
    <property type="protein sequence ID" value="GAA1644788.1"/>
    <property type="molecule type" value="Genomic_DNA"/>
</dbReference>
<protein>
    <submittedName>
        <fullName evidence="5">GntR family transcriptional regulator</fullName>
    </submittedName>
</protein>